<dbReference type="Gene3D" id="1.20.140.10">
    <property type="entry name" value="Butyryl-CoA Dehydrogenase, subunit A, domain 3"/>
    <property type="match status" value="1"/>
</dbReference>
<name>A0A1Y6ENU3_9GAMM</name>
<dbReference type="FunFam" id="2.40.110.10:FF:000010">
    <property type="entry name" value="Acyl-CoA dehydrogenase"/>
    <property type="match status" value="1"/>
</dbReference>
<dbReference type="InterPro" id="IPR050741">
    <property type="entry name" value="Acyl-CoA_dehydrogenase"/>
</dbReference>
<feature type="compositionally biased region" description="Basic residues" evidence="14">
    <location>
        <begin position="805"/>
        <end position="816"/>
    </location>
</feature>
<dbReference type="GO" id="GO:0033539">
    <property type="term" value="P:fatty acid beta-oxidation using acyl-CoA dehydrogenase"/>
    <property type="evidence" value="ECO:0007669"/>
    <property type="project" value="InterPro"/>
</dbReference>
<dbReference type="NCBIfam" id="NF009586">
    <property type="entry name" value="PRK13026.1"/>
    <property type="match status" value="1"/>
</dbReference>
<dbReference type="PANTHER" id="PTHR48083:SF33">
    <property type="entry name" value="ACYL-COENZYME A DEHYDROGENASE"/>
    <property type="match status" value="1"/>
</dbReference>
<feature type="domain" description="Acyl-CoA dehydrogenase/oxidase C-terminal" evidence="15">
    <location>
        <begin position="317"/>
        <end position="462"/>
    </location>
</feature>
<evidence type="ECO:0000256" key="7">
    <source>
        <dbReference type="ARBA" id="ARBA00022630"/>
    </source>
</evidence>
<dbReference type="PANTHER" id="PTHR48083">
    <property type="entry name" value="MEDIUM-CHAIN SPECIFIC ACYL-COA DEHYDROGENASE, MITOCHONDRIAL-RELATED"/>
    <property type="match status" value="1"/>
</dbReference>
<evidence type="ECO:0000256" key="12">
    <source>
        <dbReference type="ARBA" id="ARBA00047882"/>
    </source>
</evidence>
<dbReference type="InterPro" id="IPR009100">
    <property type="entry name" value="AcylCoA_DH/oxidase_NM_dom_sf"/>
</dbReference>
<feature type="compositionally biased region" description="Low complexity" evidence="14">
    <location>
        <begin position="778"/>
        <end position="804"/>
    </location>
</feature>
<dbReference type="SUPFAM" id="SSF47203">
    <property type="entry name" value="Acyl-CoA dehydrogenase C-terminal domain-like"/>
    <property type="match status" value="1"/>
</dbReference>
<evidence type="ECO:0000313" key="18">
    <source>
        <dbReference type="EMBL" id="SMQ64026.1"/>
    </source>
</evidence>
<keyword evidence="19" id="KW-1185">Reference proteome</keyword>
<dbReference type="Pfam" id="PF09317">
    <property type="entry name" value="ACDH_C"/>
    <property type="match status" value="1"/>
</dbReference>
<feature type="domain" description="Acyl-CoA dehydrogenase/oxidase N-terminal" evidence="16">
    <location>
        <begin position="102"/>
        <end position="189"/>
    </location>
</feature>
<keyword evidence="7" id="KW-0285">Flavoprotein</keyword>
<dbReference type="GO" id="GO:0004466">
    <property type="term" value="F:long-chain fatty acyl-CoA dehydrogenase activity"/>
    <property type="evidence" value="ECO:0007669"/>
    <property type="project" value="UniProtKB-EC"/>
</dbReference>
<evidence type="ECO:0000256" key="14">
    <source>
        <dbReference type="SAM" id="MobiDB-lite"/>
    </source>
</evidence>
<dbReference type="Gene3D" id="1.10.540.10">
    <property type="entry name" value="Acyl-CoA dehydrogenase/oxidase, N-terminal domain"/>
    <property type="match status" value="1"/>
</dbReference>
<dbReference type="GO" id="GO:0005737">
    <property type="term" value="C:cytoplasm"/>
    <property type="evidence" value="ECO:0007669"/>
    <property type="project" value="TreeGrafter"/>
</dbReference>
<comment type="cofactor">
    <cofactor evidence="1">
        <name>FAD</name>
        <dbReference type="ChEBI" id="CHEBI:57692"/>
    </cofactor>
</comment>
<dbReference type="UniPathway" id="UPA00659"/>
<dbReference type="FunFam" id="1.20.140.10:FF:000009">
    <property type="entry name" value="Acyl-CoA dehydrogenase"/>
    <property type="match status" value="1"/>
</dbReference>
<evidence type="ECO:0000256" key="9">
    <source>
        <dbReference type="ARBA" id="ARBA00022832"/>
    </source>
</evidence>
<proteinExistence type="inferred from homology"/>
<dbReference type="GO" id="GO:0070991">
    <property type="term" value="F:medium-chain fatty acyl-CoA dehydrogenase activity"/>
    <property type="evidence" value="ECO:0007669"/>
    <property type="project" value="UniProtKB-EC"/>
</dbReference>
<evidence type="ECO:0000256" key="2">
    <source>
        <dbReference type="ARBA" id="ARBA00005005"/>
    </source>
</evidence>
<keyword evidence="10" id="KW-0560">Oxidoreductase</keyword>
<organism evidence="18 19">
    <name type="scientific">Pseudidiomarina planktonica</name>
    <dbReference type="NCBI Taxonomy" id="1323738"/>
    <lineage>
        <taxon>Bacteria</taxon>
        <taxon>Pseudomonadati</taxon>
        <taxon>Pseudomonadota</taxon>
        <taxon>Gammaproteobacteria</taxon>
        <taxon>Alteromonadales</taxon>
        <taxon>Idiomarinaceae</taxon>
        <taxon>Pseudidiomarina</taxon>
    </lineage>
</organism>
<dbReference type="RefSeq" id="WP_086434080.1">
    <property type="nucleotide sequence ID" value="NZ_FXWH01000001.1"/>
</dbReference>
<dbReference type="InterPro" id="IPR036250">
    <property type="entry name" value="AcylCo_DH-like_C"/>
</dbReference>
<keyword evidence="11" id="KW-0443">Lipid metabolism</keyword>
<dbReference type="EMBL" id="FXWH01000001">
    <property type="protein sequence ID" value="SMQ64026.1"/>
    <property type="molecule type" value="Genomic_DNA"/>
</dbReference>
<keyword evidence="8" id="KW-0274">FAD</keyword>
<evidence type="ECO:0000256" key="6">
    <source>
        <dbReference type="ARBA" id="ARBA00020144"/>
    </source>
</evidence>
<comment type="catalytic activity">
    <reaction evidence="12">
        <text>a medium-chain 2,3-saturated fatty acyl-CoA + oxidized [electron-transfer flavoprotein] + H(+) = a medium-chain (2E)-enoyl-CoA + reduced [electron-transfer flavoprotein]</text>
        <dbReference type="Rhea" id="RHEA:14477"/>
        <dbReference type="Rhea" id="RHEA-COMP:10685"/>
        <dbReference type="Rhea" id="RHEA-COMP:10686"/>
        <dbReference type="ChEBI" id="CHEBI:15378"/>
        <dbReference type="ChEBI" id="CHEBI:57692"/>
        <dbReference type="ChEBI" id="CHEBI:58307"/>
        <dbReference type="ChEBI" id="CHEBI:83723"/>
        <dbReference type="ChEBI" id="CHEBI:83726"/>
        <dbReference type="EC" id="1.3.8.7"/>
    </reaction>
</comment>
<dbReference type="InterPro" id="IPR015396">
    <property type="entry name" value="FadE_C"/>
</dbReference>
<dbReference type="Proteomes" id="UP000194450">
    <property type="component" value="Unassembled WGS sequence"/>
</dbReference>
<evidence type="ECO:0000259" key="16">
    <source>
        <dbReference type="Pfam" id="PF02771"/>
    </source>
</evidence>
<dbReference type="EC" id="1.3.8.7" evidence="4"/>
<dbReference type="InterPro" id="IPR009075">
    <property type="entry name" value="AcylCo_DH/oxidase_C"/>
</dbReference>
<dbReference type="Pfam" id="PF00441">
    <property type="entry name" value="Acyl-CoA_dh_1"/>
    <property type="match status" value="1"/>
</dbReference>
<feature type="compositionally biased region" description="Low complexity" evidence="14">
    <location>
        <begin position="817"/>
        <end position="828"/>
    </location>
</feature>
<evidence type="ECO:0000256" key="10">
    <source>
        <dbReference type="ARBA" id="ARBA00023002"/>
    </source>
</evidence>
<evidence type="ECO:0000313" key="19">
    <source>
        <dbReference type="Proteomes" id="UP000194450"/>
    </source>
</evidence>
<reference evidence="19" key="1">
    <citation type="submission" date="2017-04" db="EMBL/GenBank/DDBJ databases">
        <authorList>
            <person name="Varghese N."/>
            <person name="Submissions S."/>
        </authorList>
    </citation>
    <scope>NUCLEOTIDE SEQUENCE [LARGE SCALE GENOMIC DNA]</scope>
</reference>
<dbReference type="Pfam" id="PF02771">
    <property type="entry name" value="Acyl-CoA_dh_N"/>
    <property type="match status" value="1"/>
</dbReference>
<evidence type="ECO:0000259" key="15">
    <source>
        <dbReference type="Pfam" id="PF00441"/>
    </source>
</evidence>
<dbReference type="EC" id="1.3.8.8" evidence="5"/>
<keyword evidence="9" id="KW-0276">Fatty acid metabolism</keyword>
<evidence type="ECO:0000256" key="11">
    <source>
        <dbReference type="ARBA" id="ARBA00023098"/>
    </source>
</evidence>
<dbReference type="AlphaFoldDB" id="A0A1Y6ENU3"/>
<evidence type="ECO:0000256" key="5">
    <source>
        <dbReference type="ARBA" id="ARBA00012040"/>
    </source>
</evidence>
<gene>
    <name evidence="18" type="ORF">SAMN06297229_0950</name>
</gene>
<dbReference type="InterPro" id="IPR013786">
    <property type="entry name" value="AcylCoA_DH/ox_N"/>
</dbReference>
<evidence type="ECO:0000256" key="3">
    <source>
        <dbReference type="ARBA" id="ARBA00009347"/>
    </source>
</evidence>
<evidence type="ECO:0000256" key="8">
    <source>
        <dbReference type="ARBA" id="ARBA00022827"/>
    </source>
</evidence>
<evidence type="ECO:0000259" key="17">
    <source>
        <dbReference type="Pfam" id="PF09317"/>
    </source>
</evidence>
<dbReference type="InterPro" id="IPR037069">
    <property type="entry name" value="AcylCoA_DH/ox_N_sf"/>
</dbReference>
<dbReference type="NCBIfam" id="NF007000">
    <property type="entry name" value="PRK09463.1"/>
    <property type="match status" value="1"/>
</dbReference>
<comment type="similarity">
    <text evidence="3">Belongs to the acyl-CoA dehydrogenase family.</text>
</comment>
<dbReference type="CDD" id="cd00567">
    <property type="entry name" value="ACAD"/>
    <property type="match status" value="1"/>
</dbReference>
<sequence>MEIIILLLVAVIVVLAVGDIRRSLITRPFFKVFKRILPPMSTTEREAMQAGDVWWDAELFSGRPDWETLHKVPVPTFSKEEQHFIDNQLETLMGMLDDFDIVQERHDLPEEVWNYIRKEKFFAMIIGKEYGGLEFSAAANSHIVSRIATRSISAAVTVMVPNSLGPGELLTEYGTKEQKDRWLPTLADGTDIPCFALTGPEAGSDAGAIPDSGVICKGKHEGKEVVGIRLNWDKRYITLAPVATVLGLAFKLYDPDQLIGDKKELGITCALIPTSHDGVETGERHFPLNQAFMNGTTRGKDVFIPLDWIIGGVDYAGKGWRMLVECLSAGRGISLPAVAAATGHLSQRMTGAYAYVRQQFGLPIGKFEGVQEAMGFIGGQNYIIESMRRLTVAALCEGKSPSVVTAMTKYHMTEMGRDVMDAAMDVHAGKGIQLGPKNYLGHGYMGVPVSITVEGANILTRNLMIFGQGATRCHPYVLKEMDAAANPDEEEGLREFDSLLVKHVGFAAGNFFMSLLMGLTGARFNKSPVSGPTARYYQQLSRVSRNLALVADMSMLSLGGDLKRKEMISARLGDVLSHLYMASAVLKRYEDDGRQAADLPYVQYAIEHHLHKCGEAFRGVFTNFPNRFIAWTMRLVTYPFGIHFHKASDDVLQAISDSMMVAGVARDRHTFLCYWKDDANDATGHMEKAFLAMLEHEDLYKSLRKAEKRGDIAPDLHGDALADAALEAKLIDKKTADALRETEALRMGAIAVDSFKGDALSKGEFDVVDAVRPPAPAKKPAAKASAAKKPAASSSAASSSATKKPAAKKPAAKKTASKSATTKKSTDD</sequence>
<evidence type="ECO:0000256" key="13">
    <source>
        <dbReference type="ARBA" id="ARBA00049247"/>
    </source>
</evidence>
<dbReference type="GO" id="GO:0050660">
    <property type="term" value="F:flavin adenine dinucleotide binding"/>
    <property type="evidence" value="ECO:0007669"/>
    <property type="project" value="InterPro"/>
</dbReference>
<feature type="region of interest" description="Disordered" evidence="14">
    <location>
        <begin position="773"/>
        <end position="828"/>
    </location>
</feature>
<dbReference type="SUPFAM" id="SSF56645">
    <property type="entry name" value="Acyl-CoA dehydrogenase NM domain-like"/>
    <property type="match status" value="1"/>
</dbReference>
<feature type="domain" description="Acyl-CoA dehydrogenase C-terminal bacterial-type" evidence="17">
    <location>
        <begin position="471"/>
        <end position="755"/>
    </location>
</feature>
<comment type="pathway">
    <text evidence="2">Lipid metabolism; fatty acid beta-oxidation.</text>
</comment>
<accession>A0A1Y6ENU3</accession>
<evidence type="ECO:0000256" key="4">
    <source>
        <dbReference type="ARBA" id="ARBA00012033"/>
    </source>
</evidence>
<dbReference type="InterPro" id="IPR046373">
    <property type="entry name" value="Acyl-CoA_Oxase/DH_mid-dom_sf"/>
</dbReference>
<comment type="catalytic activity">
    <reaction evidence="13">
        <text>a long-chain 2,3-saturated fatty acyl-CoA + oxidized [electron-transfer flavoprotein] + H(+) = a long-chain (2E)-enoyl-CoA + reduced [electron-transfer flavoprotein]</text>
        <dbReference type="Rhea" id="RHEA:17721"/>
        <dbReference type="Rhea" id="RHEA-COMP:10685"/>
        <dbReference type="Rhea" id="RHEA-COMP:10686"/>
        <dbReference type="ChEBI" id="CHEBI:15378"/>
        <dbReference type="ChEBI" id="CHEBI:57692"/>
        <dbReference type="ChEBI" id="CHEBI:58307"/>
        <dbReference type="ChEBI" id="CHEBI:83721"/>
        <dbReference type="ChEBI" id="CHEBI:83727"/>
        <dbReference type="EC" id="1.3.8.8"/>
    </reaction>
</comment>
<dbReference type="Gene3D" id="2.40.110.10">
    <property type="entry name" value="Butyryl-CoA Dehydrogenase, subunit A, domain 2"/>
    <property type="match status" value="1"/>
</dbReference>
<dbReference type="FunFam" id="1.10.540.10:FF:000004">
    <property type="entry name" value="Acyl-CoA dehydrogenase"/>
    <property type="match status" value="1"/>
</dbReference>
<evidence type="ECO:0000256" key="1">
    <source>
        <dbReference type="ARBA" id="ARBA00001974"/>
    </source>
</evidence>
<protein>
    <recommendedName>
        <fullName evidence="6">Acyl-coenzyme A dehydrogenase</fullName>
        <ecNumber evidence="4">1.3.8.7</ecNumber>
        <ecNumber evidence="5">1.3.8.8</ecNumber>
    </recommendedName>
</protein>